<dbReference type="EMBL" id="CAJOBA010038893">
    <property type="protein sequence ID" value="CAF4068720.1"/>
    <property type="molecule type" value="Genomic_DNA"/>
</dbReference>
<reference evidence="2" key="1">
    <citation type="submission" date="2021-02" db="EMBL/GenBank/DDBJ databases">
        <authorList>
            <person name="Nowell W R."/>
        </authorList>
    </citation>
    <scope>NUCLEOTIDE SEQUENCE</scope>
</reference>
<evidence type="ECO:0000313" key="3">
    <source>
        <dbReference type="EMBL" id="CAF4068720.1"/>
    </source>
</evidence>
<dbReference type="AlphaFoldDB" id="A0A8S2EX53"/>
<dbReference type="Proteomes" id="UP000677228">
    <property type="component" value="Unassembled WGS sequence"/>
</dbReference>
<organism evidence="2 4">
    <name type="scientific">Didymodactylos carnosus</name>
    <dbReference type="NCBI Taxonomy" id="1234261"/>
    <lineage>
        <taxon>Eukaryota</taxon>
        <taxon>Metazoa</taxon>
        <taxon>Spiralia</taxon>
        <taxon>Gnathifera</taxon>
        <taxon>Rotifera</taxon>
        <taxon>Eurotatoria</taxon>
        <taxon>Bdelloidea</taxon>
        <taxon>Philodinida</taxon>
        <taxon>Philodinidae</taxon>
        <taxon>Didymodactylos</taxon>
    </lineage>
</organism>
<dbReference type="InterPro" id="IPR041577">
    <property type="entry name" value="RT_RNaseH_2"/>
</dbReference>
<evidence type="ECO:0000313" key="2">
    <source>
        <dbReference type="EMBL" id="CAF1262205.1"/>
    </source>
</evidence>
<gene>
    <name evidence="2" type="ORF">OVA965_LOCUS26784</name>
    <name evidence="3" type="ORF">TMI583_LOCUS27527</name>
</gene>
<protein>
    <recommendedName>
        <fullName evidence="1">Reverse transcriptase/retrotransposon-derived protein RNase H-like domain-containing protein</fullName>
    </recommendedName>
</protein>
<dbReference type="InterPro" id="IPR043502">
    <property type="entry name" value="DNA/RNA_pol_sf"/>
</dbReference>
<dbReference type="EMBL" id="CAJNOK010017335">
    <property type="protein sequence ID" value="CAF1262205.1"/>
    <property type="molecule type" value="Genomic_DNA"/>
</dbReference>
<dbReference type="Pfam" id="PF17919">
    <property type="entry name" value="RT_RNaseH_2"/>
    <property type="match status" value="1"/>
</dbReference>
<accession>A0A8S2EX53</accession>
<feature type="domain" description="Reverse transcriptase/retrotransposon-derived protein RNase H-like" evidence="1">
    <location>
        <begin position="40"/>
        <end position="96"/>
    </location>
</feature>
<dbReference type="SUPFAM" id="SSF56672">
    <property type="entry name" value="DNA/RNA polymerases"/>
    <property type="match status" value="1"/>
</dbReference>
<dbReference type="Proteomes" id="UP000682733">
    <property type="component" value="Unassembled WGS sequence"/>
</dbReference>
<evidence type="ECO:0000259" key="1">
    <source>
        <dbReference type="Pfam" id="PF17919"/>
    </source>
</evidence>
<proteinExistence type="predicted"/>
<comment type="caution">
    <text evidence="2">The sequence shown here is derived from an EMBL/GenBank/DDBJ whole genome shotgun (WGS) entry which is preliminary data.</text>
</comment>
<evidence type="ECO:0000313" key="4">
    <source>
        <dbReference type="Proteomes" id="UP000677228"/>
    </source>
</evidence>
<name>A0A8S2EX53_9BILA</name>
<sequence>MVTVDFRSPSPSLRTSIDKTMPKCIQYIETRIITSLDKCSLNQRLSQYPMLAFDDGKSKLTLKLSTDASNCSLGGVLHQVMEDGRLRPIQYLSRSLIIPREEVLNSG</sequence>